<comment type="caution">
    <text evidence="1">The sequence shown here is derived from an EMBL/GenBank/DDBJ whole genome shotgun (WGS) entry which is preliminary data.</text>
</comment>
<organism evidence="1 2">
    <name type="scientific">Anisodus tanguticus</name>
    <dbReference type="NCBI Taxonomy" id="243964"/>
    <lineage>
        <taxon>Eukaryota</taxon>
        <taxon>Viridiplantae</taxon>
        <taxon>Streptophyta</taxon>
        <taxon>Embryophyta</taxon>
        <taxon>Tracheophyta</taxon>
        <taxon>Spermatophyta</taxon>
        <taxon>Magnoliopsida</taxon>
        <taxon>eudicotyledons</taxon>
        <taxon>Gunneridae</taxon>
        <taxon>Pentapetalae</taxon>
        <taxon>asterids</taxon>
        <taxon>lamiids</taxon>
        <taxon>Solanales</taxon>
        <taxon>Solanaceae</taxon>
        <taxon>Solanoideae</taxon>
        <taxon>Hyoscyameae</taxon>
        <taxon>Anisodus</taxon>
    </lineage>
</organism>
<dbReference type="AlphaFoldDB" id="A0AAE1S194"/>
<reference evidence="1" key="1">
    <citation type="submission" date="2023-12" db="EMBL/GenBank/DDBJ databases">
        <title>Genome assembly of Anisodus tanguticus.</title>
        <authorList>
            <person name="Wang Y.-J."/>
        </authorList>
    </citation>
    <scope>NUCLEOTIDE SEQUENCE</scope>
    <source>
        <strain evidence="1">KB-2021</strain>
        <tissue evidence="1">Leaf</tissue>
    </source>
</reference>
<proteinExistence type="predicted"/>
<name>A0AAE1S194_9SOLA</name>
<dbReference type="EMBL" id="JAVYJV010000010">
    <property type="protein sequence ID" value="KAK4361648.1"/>
    <property type="molecule type" value="Genomic_DNA"/>
</dbReference>
<accession>A0AAE1S194</accession>
<gene>
    <name evidence="1" type="ORF">RND71_020600</name>
</gene>
<sequence>MVSGDKLLPINDYVLVERQDEKDVGSHGKEAGEDDSVKASRIQYESIEIFLVFRYGEDTLGGDR</sequence>
<evidence type="ECO:0000313" key="2">
    <source>
        <dbReference type="Proteomes" id="UP001291623"/>
    </source>
</evidence>
<keyword evidence="2" id="KW-1185">Reference proteome</keyword>
<protein>
    <submittedName>
        <fullName evidence="1">Uncharacterized protein</fullName>
    </submittedName>
</protein>
<evidence type="ECO:0000313" key="1">
    <source>
        <dbReference type="EMBL" id="KAK4361648.1"/>
    </source>
</evidence>
<dbReference type="Proteomes" id="UP001291623">
    <property type="component" value="Unassembled WGS sequence"/>
</dbReference>